<reference evidence="1" key="1">
    <citation type="submission" date="2022-08" db="EMBL/GenBank/DDBJ databases">
        <title>Genome Sequence of Lecanicillium fungicola.</title>
        <authorList>
            <person name="Buettner E."/>
        </authorList>
    </citation>
    <scope>NUCLEOTIDE SEQUENCE</scope>
    <source>
        <strain evidence="1">Babe33</strain>
    </source>
</reference>
<evidence type="ECO:0000313" key="2">
    <source>
        <dbReference type="Proteomes" id="UP001143910"/>
    </source>
</evidence>
<keyword evidence="2" id="KW-1185">Reference proteome</keyword>
<dbReference type="Proteomes" id="UP001143910">
    <property type="component" value="Unassembled WGS sequence"/>
</dbReference>
<name>A0ACC1NDY2_9HYPO</name>
<evidence type="ECO:0000313" key="1">
    <source>
        <dbReference type="EMBL" id="KAJ2976706.1"/>
    </source>
</evidence>
<accession>A0ACC1NDY2</accession>
<protein>
    <submittedName>
        <fullName evidence="1">Uncharacterized protein</fullName>
    </submittedName>
</protein>
<gene>
    <name evidence="1" type="ORF">NQ176_g4790</name>
</gene>
<dbReference type="EMBL" id="JANJQO010000551">
    <property type="protein sequence ID" value="KAJ2976706.1"/>
    <property type="molecule type" value="Genomic_DNA"/>
</dbReference>
<proteinExistence type="predicted"/>
<sequence>MYFLYFWKKAGIPVRELFLLFEGYSEGFHGYTTDELTHFNVTGQCVYFVTLVILQWGNILSVRNRRLSIFQADPFTAKRRNPWLILSILISLAIAIFVTEVPGIQRLFGTAPVPIEFWLIPIPLALSILAMDEVRKVVVRSFPNGPIAKIAW</sequence>
<organism evidence="1 2">
    <name type="scientific">Zarea fungicola</name>
    <dbReference type="NCBI Taxonomy" id="93591"/>
    <lineage>
        <taxon>Eukaryota</taxon>
        <taxon>Fungi</taxon>
        <taxon>Dikarya</taxon>
        <taxon>Ascomycota</taxon>
        <taxon>Pezizomycotina</taxon>
        <taxon>Sordariomycetes</taxon>
        <taxon>Hypocreomycetidae</taxon>
        <taxon>Hypocreales</taxon>
        <taxon>Cordycipitaceae</taxon>
        <taxon>Zarea</taxon>
    </lineage>
</organism>
<comment type="caution">
    <text evidence="1">The sequence shown here is derived from an EMBL/GenBank/DDBJ whole genome shotgun (WGS) entry which is preliminary data.</text>
</comment>